<evidence type="ECO:0000256" key="7">
    <source>
        <dbReference type="SAM" id="SignalP"/>
    </source>
</evidence>
<keyword evidence="7" id="KW-0732">Signal</keyword>
<accession>A0A183IE92</accession>
<feature type="binding site" evidence="6">
    <location>
        <position position="240"/>
    </location>
    <ligand>
        <name>Ca(2+)</name>
        <dbReference type="ChEBI" id="CHEBI:29108"/>
    </ligand>
</feature>
<feature type="binding site" evidence="6">
    <location>
        <position position="124"/>
    </location>
    <ligand>
        <name>Ca(2+)</name>
        <dbReference type="ChEBI" id="CHEBI:29108"/>
    </ligand>
</feature>
<sequence length="280" mass="32577">MKLTLASFVVLFLSFLLMLWRVPVERRRCVCDDDMNYFESYNDTYPLSAPFSSKDGIWYKIGAVSDLDTNSKSKSGKHLWRSYMLHGKLFVSNDHKEVKIVWDKNVIQLNGGYAHGGRAMELSDLKTFNGRLYSIDDRTGILYRIENDSVVLPWVVLPDGDGKQAKGFKGEWLAVKDNHIYVGGLGKEWTTTTGEYMNDDPMWVKIISHYGFVRHVNWKRQYIKLRKAFGITYPGYMIHESAQWSNVHKRWFFLPRRASHKIYTEKTDERSGMISPVILI</sequence>
<evidence type="ECO:0000313" key="8">
    <source>
        <dbReference type="EMBL" id="VDO95963.1"/>
    </source>
</evidence>
<dbReference type="GO" id="GO:0030166">
    <property type="term" value="P:proteoglycan biosynthetic process"/>
    <property type="evidence" value="ECO:0007669"/>
    <property type="project" value="TreeGrafter"/>
</dbReference>
<evidence type="ECO:0000256" key="2">
    <source>
        <dbReference type="ARBA" id="ARBA00022723"/>
    </source>
</evidence>
<feature type="binding site" evidence="6">
    <location>
        <position position="123"/>
    </location>
    <ligand>
        <name>Ca(2+)</name>
        <dbReference type="ChEBI" id="CHEBI:29108"/>
    </ligand>
</feature>
<feature type="binding site" evidence="6">
    <location>
        <position position="171"/>
    </location>
    <ligand>
        <name>Ca(2+)</name>
        <dbReference type="ChEBI" id="CHEBI:29108"/>
    </ligand>
</feature>
<evidence type="ECO:0000313" key="9">
    <source>
        <dbReference type="Proteomes" id="UP000270296"/>
    </source>
</evidence>
<dbReference type="Gene3D" id="2.120.10.100">
    <property type="entry name" value="Apyrase"/>
    <property type="match status" value="1"/>
</dbReference>
<evidence type="ECO:0000256" key="5">
    <source>
        <dbReference type="ARBA" id="ARBA00025738"/>
    </source>
</evidence>
<keyword evidence="2 6" id="KW-0479">Metal-binding</keyword>
<dbReference type="OrthoDB" id="25028at2759"/>
<comment type="cofactor">
    <cofactor evidence="1 6">
        <name>Ca(2+)</name>
        <dbReference type="ChEBI" id="CHEBI:29108"/>
    </cofactor>
</comment>
<evidence type="ECO:0000256" key="4">
    <source>
        <dbReference type="ARBA" id="ARBA00022837"/>
    </source>
</evidence>
<organism evidence="10">
    <name type="scientific">Soboliphyme baturini</name>
    <dbReference type="NCBI Taxonomy" id="241478"/>
    <lineage>
        <taxon>Eukaryota</taxon>
        <taxon>Metazoa</taxon>
        <taxon>Ecdysozoa</taxon>
        <taxon>Nematoda</taxon>
        <taxon>Enoplea</taxon>
        <taxon>Dorylaimia</taxon>
        <taxon>Dioctophymatida</taxon>
        <taxon>Dioctophymatoidea</taxon>
        <taxon>Soboliphymatidae</taxon>
        <taxon>Soboliphyme</taxon>
    </lineage>
</organism>
<dbReference type="GO" id="GO:0004382">
    <property type="term" value="F:GDP phosphatase activity"/>
    <property type="evidence" value="ECO:0007669"/>
    <property type="project" value="TreeGrafter"/>
</dbReference>
<dbReference type="WBParaSite" id="SBAD_0000203001-mRNA-1">
    <property type="protein sequence ID" value="SBAD_0000203001-mRNA-1"/>
    <property type="gene ID" value="SBAD_0000203001"/>
</dbReference>
<dbReference type="SUPFAM" id="SSF101887">
    <property type="entry name" value="Apyrase"/>
    <property type="match status" value="1"/>
</dbReference>
<evidence type="ECO:0000256" key="6">
    <source>
        <dbReference type="PIRSR" id="PIRSR609283-1"/>
    </source>
</evidence>
<dbReference type="EMBL" id="UZAM01007014">
    <property type="protein sequence ID" value="VDO95963.1"/>
    <property type="molecule type" value="Genomic_DNA"/>
</dbReference>
<dbReference type="AlphaFoldDB" id="A0A183IE92"/>
<dbReference type="PANTHER" id="PTHR13023:SF3">
    <property type="entry name" value="SOLUBLE CALCIUM-ACTIVATED NUCLEOTIDASE 1"/>
    <property type="match status" value="1"/>
</dbReference>
<protein>
    <submittedName>
        <fullName evidence="10">Apyrase</fullName>
    </submittedName>
</protein>
<dbReference type="GO" id="GO:0005509">
    <property type="term" value="F:calcium ion binding"/>
    <property type="evidence" value="ECO:0007669"/>
    <property type="project" value="InterPro"/>
</dbReference>
<evidence type="ECO:0000256" key="3">
    <source>
        <dbReference type="ARBA" id="ARBA00022801"/>
    </source>
</evidence>
<keyword evidence="4 6" id="KW-0106">Calcium</keyword>
<evidence type="ECO:0000313" key="10">
    <source>
        <dbReference type="WBParaSite" id="SBAD_0000203001-mRNA-1"/>
    </source>
</evidence>
<dbReference type="InterPro" id="IPR036258">
    <property type="entry name" value="Apyrase_sf"/>
</dbReference>
<keyword evidence="3" id="KW-0378">Hydrolase</keyword>
<proteinExistence type="inferred from homology"/>
<dbReference type="Proteomes" id="UP000270296">
    <property type="component" value="Unassembled WGS sequence"/>
</dbReference>
<dbReference type="InterPro" id="IPR009283">
    <property type="entry name" value="Apyrase"/>
</dbReference>
<comment type="similarity">
    <text evidence="5">Belongs to the apyrase family.</text>
</comment>
<feature type="chain" id="PRO_5043139973" evidence="7">
    <location>
        <begin position="27"/>
        <end position="280"/>
    </location>
</feature>
<dbReference type="GO" id="GO:0045134">
    <property type="term" value="F:UDP phosphatase activity"/>
    <property type="evidence" value="ECO:0007669"/>
    <property type="project" value="TreeGrafter"/>
</dbReference>
<evidence type="ECO:0000256" key="1">
    <source>
        <dbReference type="ARBA" id="ARBA00001913"/>
    </source>
</evidence>
<reference evidence="10" key="1">
    <citation type="submission" date="2016-06" db="UniProtKB">
        <authorList>
            <consortium name="WormBaseParasite"/>
        </authorList>
    </citation>
    <scope>IDENTIFICATION</scope>
</reference>
<reference evidence="8 9" key="2">
    <citation type="submission" date="2018-11" db="EMBL/GenBank/DDBJ databases">
        <authorList>
            <consortium name="Pathogen Informatics"/>
        </authorList>
    </citation>
    <scope>NUCLEOTIDE SEQUENCE [LARGE SCALE GENOMIC DNA]</scope>
</reference>
<dbReference type="PANTHER" id="PTHR13023">
    <property type="entry name" value="APYRASE"/>
    <property type="match status" value="1"/>
</dbReference>
<feature type="signal peptide" evidence="7">
    <location>
        <begin position="1"/>
        <end position="26"/>
    </location>
</feature>
<keyword evidence="9" id="KW-1185">Reference proteome</keyword>
<name>A0A183IE92_9BILA</name>
<gene>
    <name evidence="8" type="ORF">SBAD_LOCUS1936</name>
</gene>
<dbReference type="Pfam" id="PF06079">
    <property type="entry name" value="Apyrase"/>
    <property type="match status" value="1"/>
</dbReference>